<proteinExistence type="predicted"/>
<sequence length="160" mass="18428">MQTIDSNSISTTITAFDRTKEDKTLRVPVPSHLMLDKTKSSYVTTLRHKTGQIQNKYCTMMSSHSSKHHYKIIEERSKNQEYKRKCVANAKTEQSFDYDPRARDPKSVMNSVKDRLVTFYEFTRPYSAIGVVLETTSVSLLAVERSSDLSLMFFKGWLQG</sequence>
<dbReference type="EMBL" id="JAYWIO010000001">
    <property type="protein sequence ID" value="KAK7290045.1"/>
    <property type="molecule type" value="Genomic_DNA"/>
</dbReference>
<evidence type="ECO:0000313" key="1">
    <source>
        <dbReference type="EMBL" id="KAK7290045.1"/>
    </source>
</evidence>
<keyword evidence="2" id="KW-1185">Reference proteome</keyword>
<accession>A0AAN9P956</accession>
<dbReference type="Proteomes" id="UP001372338">
    <property type="component" value="Unassembled WGS sequence"/>
</dbReference>
<protein>
    <submittedName>
        <fullName evidence="1">Uncharacterized protein</fullName>
    </submittedName>
</protein>
<organism evidence="1 2">
    <name type="scientific">Crotalaria pallida</name>
    <name type="common">Smooth rattlebox</name>
    <name type="synonym">Crotalaria striata</name>
    <dbReference type="NCBI Taxonomy" id="3830"/>
    <lineage>
        <taxon>Eukaryota</taxon>
        <taxon>Viridiplantae</taxon>
        <taxon>Streptophyta</taxon>
        <taxon>Embryophyta</taxon>
        <taxon>Tracheophyta</taxon>
        <taxon>Spermatophyta</taxon>
        <taxon>Magnoliopsida</taxon>
        <taxon>eudicotyledons</taxon>
        <taxon>Gunneridae</taxon>
        <taxon>Pentapetalae</taxon>
        <taxon>rosids</taxon>
        <taxon>fabids</taxon>
        <taxon>Fabales</taxon>
        <taxon>Fabaceae</taxon>
        <taxon>Papilionoideae</taxon>
        <taxon>50 kb inversion clade</taxon>
        <taxon>genistoids sensu lato</taxon>
        <taxon>core genistoids</taxon>
        <taxon>Crotalarieae</taxon>
        <taxon>Crotalaria</taxon>
    </lineage>
</organism>
<comment type="caution">
    <text evidence="1">The sequence shown here is derived from an EMBL/GenBank/DDBJ whole genome shotgun (WGS) entry which is preliminary data.</text>
</comment>
<gene>
    <name evidence="1" type="ORF">RIF29_04172</name>
</gene>
<dbReference type="AlphaFoldDB" id="A0AAN9P956"/>
<name>A0AAN9P956_CROPI</name>
<reference evidence="1 2" key="1">
    <citation type="submission" date="2024-01" db="EMBL/GenBank/DDBJ databases">
        <title>The genomes of 5 underutilized Papilionoideae crops provide insights into root nodulation and disease resistanc.</title>
        <authorList>
            <person name="Yuan L."/>
        </authorList>
    </citation>
    <scope>NUCLEOTIDE SEQUENCE [LARGE SCALE GENOMIC DNA]</scope>
    <source>
        <strain evidence="1">ZHUSHIDOU_FW_LH</strain>
        <tissue evidence="1">Leaf</tissue>
    </source>
</reference>
<evidence type="ECO:0000313" key="2">
    <source>
        <dbReference type="Proteomes" id="UP001372338"/>
    </source>
</evidence>